<feature type="domain" description="Radical SAM core" evidence="15">
    <location>
        <begin position="81"/>
        <end position="307"/>
    </location>
</feature>
<dbReference type="SFLD" id="SFLDG01060">
    <property type="entry name" value="BATS_domain_containing"/>
    <property type="match status" value="1"/>
</dbReference>
<name>A0A6J7AF39_9ZZZZ</name>
<keyword evidence="9" id="KW-0001">2Fe-2S</keyword>
<sequence length="360" mass="39203">MPNDNSTTISSTLSVRSATPLSSRALTSEERAVIRSAEIALLDEKRLLSPEEMKSLVELDMAATSALASLAHEVRLSWCGPSVEIEGILSAKTGGCPEDCHFCSQSSKFDTPVKATPFLDTDEVLTAAKETAALGASEFCIVLAIRGPDERTMNRILELVPLVKEKTGLNVAVSAGILSPEQAVRFAEGGVHRYNHNLETSRSFFPSIVTTHSYDERRDTCELVRENGMELCCGVLLGMGETDEQRLELLVDLQALDPQEVPLNFLNPRPGTPLGDRPIMSALEAIRWIAMFRLALPSTILRFAGGREVTLRELQIMGMTSGINALIVGNYLTTLGRSPEEDFQMLKDLQMPIGALSVAL</sequence>
<organism evidence="16">
    <name type="scientific">freshwater metagenome</name>
    <dbReference type="NCBI Taxonomy" id="449393"/>
    <lineage>
        <taxon>unclassified sequences</taxon>
        <taxon>metagenomes</taxon>
        <taxon>ecological metagenomes</taxon>
    </lineage>
</organism>
<proteinExistence type="inferred from homology"/>
<comment type="cofactor">
    <cofactor evidence="14">
        <name>[2Fe-2S] cluster</name>
        <dbReference type="ChEBI" id="CHEBI:190135"/>
    </cofactor>
</comment>
<evidence type="ECO:0000256" key="3">
    <source>
        <dbReference type="ARBA" id="ARBA00010765"/>
    </source>
</evidence>
<evidence type="ECO:0000256" key="12">
    <source>
        <dbReference type="ARBA" id="ARBA00023004"/>
    </source>
</evidence>
<dbReference type="Pfam" id="PF04055">
    <property type="entry name" value="Radical_SAM"/>
    <property type="match status" value="1"/>
</dbReference>
<reference evidence="16" key="1">
    <citation type="submission" date="2020-05" db="EMBL/GenBank/DDBJ databases">
        <authorList>
            <person name="Chiriac C."/>
            <person name="Salcher M."/>
            <person name="Ghai R."/>
            <person name="Kavagutti S V."/>
        </authorList>
    </citation>
    <scope>NUCLEOTIDE SEQUENCE</scope>
</reference>
<dbReference type="InterPro" id="IPR013785">
    <property type="entry name" value="Aldolase_TIM"/>
</dbReference>
<dbReference type="PANTHER" id="PTHR22976">
    <property type="entry name" value="BIOTIN SYNTHASE"/>
    <property type="match status" value="1"/>
</dbReference>
<keyword evidence="13" id="KW-0411">Iron-sulfur</keyword>
<dbReference type="SUPFAM" id="SSF102114">
    <property type="entry name" value="Radical SAM enzymes"/>
    <property type="match status" value="1"/>
</dbReference>
<dbReference type="GO" id="GO:0009102">
    <property type="term" value="P:biotin biosynthetic process"/>
    <property type="evidence" value="ECO:0007669"/>
    <property type="project" value="UniProtKB-UniPathway"/>
</dbReference>
<dbReference type="NCBIfam" id="TIGR00433">
    <property type="entry name" value="bioB"/>
    <property type="match status" value="1"/>
</dbReference>
<comment type="similarity">
    <text evidence="3">Belongs to the radical SAM superfamily. Biotin synthase family.</text>
</comment>
<evidence type="ECO:0000256" key="11">
    <source>
        <dbReference type="ARBA" id="ARBA00022756"/>
    </source>
</evidence>
<keyword evidence="7" id="KW-0808">Transferase</keyword>
<dbReference type="SMART" id="SM00876">
    <property type="entry name" value="BATS"/>
    <property type="match status" value="1"/>
</dbReference>
<dbReference type="PIRSF" id="PIRSF001619">
    <property type="entry name" value="Biotin_synth"/>
    <property type="match status" value="1"/>
</dbReference>
<dbReference type="EMBL" id="CAFBPM010000013">
    <property type="protein sequence ID" value="CAB5026970.1"/>
    <property type="molecule type" value="Genomic_DNA"/>
</dbReference>
<keyword evidence="11" id="KW-0093">Biotin biosynthesis</keyword>
<dbReference type="GO" id="GO:0051539">
    <property type="term" value="F:4 iron, 4 sulfur cluster binding"/>
    <property type="evidence" value="ECO:0007669"/>
    <property type="project" value="UniProtKB-KW"/>
</dbReference>
<comment type="cofactor">
    <cofactor evidence="1">
        <name>[4Fe-4S] cluster</name>
        <dbReference type="ChEBI" id="CHEBI:49883"/>
    </cofactor>
</comment>
<dbReference type="HAMAP" id="MF_01694">
    <property type="entry name" value="BioB"/>
    <property type="match status" value="1"/>
</dbReference>
<evidence type="ECO:0000256" key="10">
    <source>
        <dbReference type="ARBA" id="ARBA00022723"/>
    </source>
</evidence>
<dbReference type="InterPro" id="IPR002684">
    <property type="entry name" value="Biotin_synth/BioAB"/>
</dbReference>
<protein>
    <recommendedName>
        <fullName evidence="5">biotin synthase</fullName>
        <ecNumber evidence="5">2.8.1.6</ecNumber>
    </recommendedName>
</protein>
<keyword evidence="12" id="KW-0408">Iron</keyword>
<evidence type="ECO:0000256" key="7">
    <source>
        <dbReference type="ARBA" id="ARBA00022679"/>
    </source>
</evidence>
<evidence type="ECO:0000313" key="17">
    <source>
        <dbReference type="EMBL" id="CAB4864486.1"/>
    </source>
</evidence>
<dbReference type="UniPathway" id="UPA00078">
    <property type="reaction ID" value="UER00162"/>
</dbReference>
<dbReference type="PANTHER" id="PTHR22976:SF2">
    <property type="entry name" value="BIOTIN SYNTHASE, MITOCHONDRIAL"/>
    <property type="match status" value="1"/>
</dbReference>
<dbReference type="CDD" id="cd01335">
    <property type="entry name" value="Radical_SAM"/>
    <property type="match status" value="1"/>
</dbReference>
<dbReference type="FunFam" id="3.20.20.70:FF:000026">
    <property type="entry name" value="Biotin synthase"/>
    <property type="match status" value="1"/>
</dbReference>
<evidence type="ECO:0000256" key="2">
    <source>
        <dbReference type="ARBA" id="ARBA00004942"/>
    </source>
</evidence>
<evidence type="ECO:0000313" key="16">
    <source>
        <dbReference type="EMBL" id="CAB4831417.1"/>
    </source>
</evidence>
<evidence type="ECO:0000256" key="5">
    <source>
        <dbReference type="ARBA" id="ARBA00012236"/>
    </source>
</evidence>
<evidence type="ECO:0000256" key="13">
    <source>
        <dbReference type="ARBA" id="ARBA00023014"/>
    </source>
</evidence>
<evidence type="ECO:0000256" key="14">
    <source>
        <dbReference type="ARBA" id="ARBA00034078"/>
    </source>
</evidence>
<dbReference type="InterPro" id="IPR010722">
    <property type="entry name" value="BATS_dom"/>
</dbReference>
<dbReference type="GO" id="GO:0046872">
    <property type="term" value="F:metal ion binding"/>
    <property type="evidence" value="ECO:0007669"/>
    <property type="project" value="UniProtKB-KW"/>
</dbReference>
<dbReference type="InterPro" id="IPR058240">
    <property type="entry name" value="rSAM_sf"/>
</dbReference>
<dbReference type="EMBL" id="CAFABE010000060">
    <property type="protein sequence ID" value="CAB4831417.1"/>
    <property type="molecule type" value="Genomic_DNA"/>
</dbReference>
<evidence type="ECO:0000256" key="6">
    <source>
        <dbReference type="ARBA" id="ARBA00022485"/>
    </source>
</evidence>
<dbReference type="SFLD" id="SFLDS00029">
    <property type="entry name" value="Radical_SAM"/>
    <property type="match status" value="1"/>
</dbReference>
<dbReference type="SMART" id="SM00729">
    <property type="entry name" value="Elp3"/>
    <property type="match status" value="1"/>
</dbReference>
<dbReference type="Pfam" id="PF06968">
    <property type="entry name" value="BATS"/>
    <property type="match status" value="1"/>
</dbReference>
<dbReference type="GO" id="GO:0004076">
    <property type="term" value="F:biotin synthase activity"/>
    <property type="evidence" value="ECO:0007669"/>
    <property type="project" value="UniProtKB-EC"/>
</dbReference>
<comment type="pathway">
    <text evidence="2">Cofactor biosynthesis; biotin biosynthesis; biotin from 7,8-diaminononanoate: step 2/2.</text>
</comment>
<keyword evidence="10" id="KW-0479">Metal-binding</keyword>
<evidence type="ECO:0000256" key="4">
    <source>
        <dbReference type="ARBA" id="ARBA00011738"/>
    </source>
</evidence>
<accession>A0A6J7AF39</accession>
<dbReference type="InterPro" id="IPR006638">
    <property type="entry name" value="Elp3/MiaA/NifB-like_rSAM"/>
</dbReference>
<evidence type="ECO:0000256" key="8">
    <source>
        <dbReference type="ARBA" id="ARBA00022691"/>
    </source>
</evidence>
<evidence type="ECO:0000259" key="15">
    <source>
        <dbReference type="PROSITE" id="PS51918"/>
    </source>
</evidence>
<dbReference type="EC" id="2.8.1.6" evidence="5"/>
<dbReference type="Gene3D" id="3.20.20.70">
    <property type="entry name" value="Aldolase class I"/>
    <property type="match status" value="1"/>
</dbReference>
<dbReference type="GO" id="GO:0051537">
    <property type="term" value="F:2 iron, 2 sulfur cluster binding"/>
    <property type="evidence" value="ECO:0007669"/>
    <property type="project" value="UniProtKB-KW"/>
</dbReference>
<keyword evidence="6" id="KW-0004">4Fe-4S</keyword>
<dbReference type="InterPro" id="IPR007197">
    <property type="entry name" value="rSAM"/>
</dbReference>
<dbReference type="EMBL" id="CAFBLT010000001">
    <property type="protein sequence ID" value="CAB4864486.1"/>
    <property type="molecule type" value="Genomic_DNA"/>
</dbReference>
<evidence type="ECO:0000256" key="1">
    <source>
        <dbReference type="ARBA" id="ARBA00001966"/>
    </source>
</evidence>
<dbReference type="InterPro" id="IPR024177">
    <property type="entry name" value="Biotin_synthase"/>
</dbReference>
<dbReference type="AlphaFoldDB" id="A0A6J7AF39"/>
<dbReference type="SFLD" id="SFLDG01278">
    <property type="entry name" value="biotin_synthase_like"/>
    <property type="match status" value="1"/>
</dbReference>
<comment type="subunit">
    <text evidence="4">Homodimer.</text>
</comment>
<dbReference type="PROSITE" id="PS51918">
    <property type="entry name" value="RADICAL_SAM"/>
    <property type="match status" value="1"/>
</dbReference>
<evidence type="ECO:0000313" key="18">
    <source>
        <dbReference type="EMBL" id="CAB5026970.1"/>
    </source>
</evidence>
<gene>
    <name evidence="16" type="ORF">UFOPK3164_01221</name>
    <name evidence="17" type="ORF">UFOPK3427_00403</name>
    <name evidence="18" type="ORF">UFOPK4112_01292</name>
</gene>
<evidence type="ECO:0000256" key="9">
    <source>
        <dbReference type="ARBA" id="ARBA00022714"/>
    </source>
</evidence>
<keyword evidence="8" id="KW-0949">S-adenosyl-L-methionine</keyword>